<evidence type="ECO:0000256" key="1">
    <source>
        <dbReference type="ARBA" id="ARBA00022723"/>
    </source>
</evidence>
<dbReference type="SUPFAM" id="SSF52540">
    <property type="entry name" value="P-loop containing nucleoside triphosphate hydrolases"/>
    <property type="match status" value="1"/>
</dbReference>
<dbReference type="Proteomes" id="UP000180254">
    <property type="component" value="Unassembled WGS sequence"/>
</dbReference>
<dbReference type="InterPro" id="IPR017896">
    <property type="entry name" value="4Fe4S_Fe-S-bd"/>
</dbReference>
<evidence type="ECO:0000313" key="6">
    <source>
        <dbReference type="Proteomes" id="UP000180254"/>
    </source>
</evidence>
<organism evidence="5 6">
    <name type="scientific">Andreesenia angusta</name>
    <dbReference type="NCBI Taxonomy" id="39480"/>
    <lineage>
        <taxon>Bacteria</taxon>
        <taxon>Bacillati</taxon>
        <taxon>Bacillota</taxon>
        <taxon>Tissierellia</taxon>
        <taxon>Tissierellales</taxon>
        <taxon>Gottschalkiaceae</taxon>
        <taxon>Andreesenia</taxon>
    </lineage>
</organism>
<dbReference type="GO" id="GO:0051536">
    <property type="term" value="F:iron-sulfur cluster binding"/>
    <property type="evidence" value="ECO:0007669"/>
    <property type="project" value="UniProtKB-KW"/>
</dbReference>
<keyword evidence="3" id="KW-0411">Iron-sulfur</keyword>
<dbReference type="InterPro" id="IPR017900">
    <property type="entry name" value="4Fe4S_Fe_S_CS"/>
</dbReference>
<dbReference type="OrthoDB" id="9813995at2"/>
<dbReference type="EMBL" id="MKIE01000001">
    <property type="protein sequence ID" value="OHW63413.1"/>
    <property type="molecule type" value="Genomic_DNA"/>
</dbReference>
<dbReference type="GO" id="GO:0046872">
    <property type="term" value="F:metal ion binding"/>
    <property type="evidence" value="ECO:0007669"/>
    <property type="project" value="UniProtKB-KW"/>
</dbReference>
<dbReference type="PANTHER" id="PTHR43063:SF1">
    <property type="entry name" value="4FE-4S CLUSTER CONTAINING PARA FAMILY ATPASE PROTEIN"/>
    <property type="match status" value="1"/>
</dbReference>
<dbReference type="PROSITE" id="PS51379">
    <property type="entry name" value="4FE4S_FER_2"/>
    <property type="match status" value="2"/>
</dbReference>
<feature type="domain" description="4Fe-4S ferredoxin-type" evidence="4">
    <location>
        <begin position="56"/>
        <end position="85"/>
    </location>
</feature>
<gene>
    <name evidence="5" type="primary">rsxB_2</name>
    <name evidence="5" type="ORF">EUAN_02770</name>
</gene>
<reference evidence="5 6" key="1">
    <citation type="submission" date="2016-09" db="EMBL/GenBank/DDBJ databases">
        <title>Genome sequence of Eubacterium angustum.</title>
        <authorList>
            <person name="Poehlein A."/>
            <person name="Daniel R."/>
        </authorList>
    </citation>
    <scope>NUCLEOTIDE SEQUENCE [LARGE SCALE GENOMIC DNA]</scope>
    <source>
        <strain evidence="5 6">DSM 1989</strain>
    </source>
</reference>
<dbReference type="InterPro" id="IPR002586">
    <property type="entry name" value="CobQ/CobB/MinD/ParA_Nub-bd_dom"/>
</dbReference>
<dbReference type="Gene3D" id="3.40.50.300">
    <property type="entry name" value="P-loop containing nucleotide triphosphate hydrolases"/>
    <property type="match status" value="1"/>
</dbReference>
<feature type="domain" description="4Fe-4S ferredoxin-type" evidence="4">
    <location>
        <begin position="86"/>
        <end position="113"/>
    </location>
</feature>
<dbReference type="RefSeq" id="WP_071060875.1">
    <property type="nucleotide sequence ID" value="NZ_MKIE01000001.1"/>
</dbReference>
<dbReference type="PANTHER" id="PTHR43063">
    <property type="entry name" value="4FE-4S CLUSTER CONTAINING PARA FAMILY ATPASE PROTEIN"/>
    <property type="match status" value="1"/>
</dbReference>
<dbReference type="Pfam" id="PF00037">
    <property type="entry name" value="Fer4"/>
    <property type="match status" value="2"/>
</dbReference>
<keyword evidence="1" id="KW-0479">Metal-binding</keyword>
<name>A0A1S1V9X0_9FIRM</name>
<dbReference type="Pfam" id="PF01656">
    <property type="entry name" value="CbiA"/>
    <property type="match status" value="1"/>
</dbReference>
<dbReference type="InterPro" id="IPR027417">
    <property type="entry name" value="P-loop_NTPase"/>
</dbReference>
<evidence type="ECO:0000313" key="5">
    <source>
        <dbReference type="EMBL" id="OHW63413.1"/>
    </source>
</evidence>
<dbReference type="STRING" id="39480.EUAN_02770"/>
<dbReference type="SUPFAM" id="SSF54862">
    <property type="entry name" value="4Fe-4S ferredoxins"/>
    <property type="match status" value="1"/>
</dbReference>
<dbReference type="AlphaFoldDB" id="A0A1S1V9X0"/>
<accession>A0A1S1V9X0</accession>
<dbReference type="Gene3D" id="3.30.70.20">
    <property type="match status" value="1"/>
</dbReference>
<protein>
    <submittedName>
        <fullName evidence="5">Electron transport complex subunit RsxB</fullName>
    </submittedName>
</protein>
<evidence type="ECO:0000256" key="3">
    <source>
        <dbReference type="ARBA" id="ARBA00023014"/>
    </source>
</evidence>
<sequence>MNIGVLSGKGGTGKTLISTNMAVVMAGNYIDCDVEEPNGFIFLQPEEVVTEEVSVKNPVVDTDKCTLCGKCVEACNFNALAKTKKIVLFEKLCHSCGACKLVCPEGAISYEKRAIGIIDRGRSEGINCVQGKLNVGEAMAVPVIKAVLKSLPKELNIVDCAPGTSCNVVNTLEHMDKAVLVTEPTKFGLHDLERAVELCRREDIPYGIVINRVVEKENLIESYCKENSIVVLGRIPYEREIAEIYSRGELLIKHEKYRKLLEGIEAEIGRL</sequence>
<keyword evidence="2" id="KW-0408">Iron</keyword>
<evidence type="ECO:0000259" key="4">
    <source>
        <dbReference type="PROSITE" id="PS51379"/>
    </source>
</evidence>
<dbReference type="PROSITE" id="PS00198">
    <property type="entry name" value="4FE4S_FER_1"/>
    <property type="match status" value="1"/>
</dbReference>
<comment type="caution">
    <text evidence="5">The sequence shown here is derived from an EMBL/GenBank/DDBJ whole genome shotgun (WGS) entry which is preliminary data.</text>
</comment>
<proteinExistence type="predicted"/>
<keyword evidence="6" id="KW-1185">Reference proteome</keyword>
<evidence type="ECO:0000256" key="2">
    <source>
        <dbReference type="ARBA" id="ARBA00023004"/>
    </source>
</evidence>